<evidence type="ECO:0000313" key="2">
    <source>
        <dbReference type="EMBL" id="QKV51468.1"/>
    </source>
</evidence>
<dbReference type="EMBL" id="CP054840">
    <property type="protein sequence ID" value="QKV51468.1"/>
    <property type="molecule type" value="Genomic_DNA"/>
</dbReference>
<feature type="region of interest" description="Disordered" evidence="1">
    <location>
        <begin position="342"/>
        <end position="372"/>
    </location>
</feature>
<feature type="region of interest" description="Disordered" evidence="1">
    <location>
        <begin position="121"/>
        <end position="153"/>
    </location>
</feature>
<dbReference type="Proteomes" id="UP000509579">
    <property type="component" value="Chromosome"/>
</dbReference>
<evidence type="ECO:0000313" key="3">
    <source>
        <dbReference type="Proteomes" id="UP000509579"/>
    </source>
</evidence>
<protein>
    <submittedName>
        <fullName evidence="2">Uncharacterized protein</fullName>
    </submittedName>
</protein>
<keyword evidence="3" id="KW-1185">Reference proteome</keyword>
<organism evidence="2 3">
    <name type="scientific">Comamonas antarctica</name>
    <dbReference type="NCBI Taxonomy" id="2743470"/>
    <lineage>
        <taxon>Bacteria</taxon>
        <taxon>Pseudomonadati</taxon>
        <taxon>Pseudomonadota</taxon>
        <taxon>Betaproteobacteria</taxon>
        <taxon>Burkholderiales</taxon>
        <taxon>Comamonadaceae</taxon>
        <taxon>Comamonas</taxon>
    </lineage>
</organism>
<sequence>MKAAWRPDFIPSLQSIDMPFHPNNSTALPPAAPRAAPGARFDPWACDDLDGTDRLDLEGAILAELEFTIAPRQPVPPSEWMIAPAQRPSVIEITTHMPAARPSDQETFSPLHLRRAGVQDDPLASPAMTQPGMRDIAGTPLNSPPAGSHPQRIVANGFSYSDELLSSPGGNHPPLNLPSPEFDSIHQVMRIPRPPESMVPPSMPGQPVSSMLGNLPEIPGTPDSVGFQADIAMPAFSMTFNIATLTPARPTTTTTTTSTPQSAPPILERLPAVPPAHDLAHRQDDHVYLHALVSERSHLSLLESGLGELHNFAPGGQETQQLTRYVFDAYETHLRNRQLAVTETARDGTSSDTSSDDEAVEFVGSPPNPHAM</sequence>
<gene>
    <name evidence="2" type="ORF">HUK68_00395</name>
</gene>
<proteinExistence type="predicted"/>
<accession>A0A6N1WXU4</accession>
<dbReference type="AlphaFoldDB" id="A0A6N1WXU4"/>
<reference evidence="2 3" key="1">
    <citation type="submission" date="2020-06" db="EMBL/GenBank/DDBJ databases">
        <title>Acidovorax antarctica sp. nov., isolated from Corinth ice sheet soil, Antarctic Fields Peninsula.</title>
        <authorList>
            <person name="Xu Q."/>
            <person name="Peng F."/>
        </authorList>
    </citation>
    <scope>NUCLEOTIDE SEQUENCE [LARGE SCALE GENOMIC DNA]</scope>
    <source>
        <strain evidence="2 3">16-35-5</strain>
    </source>
</reference>
<dbReference type="KEGG" id="aant:HUK68_00395"/>
<dbReference type="RefSeq" id="WP_175502405.1">
    <property type="nucleotide sequence ID" value="NZ_CP054840.1"/>
</dbReference>
<name>A0A6N1WXU4_9BURK</name>
<evidence type="ECO:0000256" key="1">
    <source>
        <dbReference type="SAM" id="MobiDB-lite"/>
    </source>
</evidence>